<comment type="similarity">
    <text evidence="2 6">Belongs to the YIP1 family.</text>
</comment>
<gene>
    <name evidence="8" type="ORF">B7463_g3718</name>
</gene>
<dbReference type="AlphaFoldDB" id="A0A3E2HHF9"/>
<dbReference type="PANTHER" id="PTHR21236:SF2">
    <property type="entry name" value="PROTEIN YIPF"/>
    <property type="match status" value="1"/>
</dbReference>
<protein>
    <recommendedName>
        <fullName evidence="6">Protein YIP</fullName>
    </recommendedName>
</protein>
<dbReference type="InterPro" id="IPR045231">
    <property type="entry name" value="Yip1/4-like"/>
</dbReference>
<dbReference type="PANTHER" id="PTHR21236">
    <property type="entry name" value="GOLGI MEMBRANE PROTEIN YIP1"/>
    <property type="match status" value="1"/>
</dbReference>
<dbReference type="GO" id="GO:0006888">
    <property type="term" value="P:endoplasmic reticulum to Golgi vesicle-mediated transport"/>
    <property type="evidence" value="ECO:0007669"/>
    <property type="project" value="InterPro"/>
</dbReference>
<feature type="non-terminal residue" evidence="8">
    <location>
        <position position="1"/>
    </location>
</feature>
<evidence type="ECO:0000313" key="8">
    <source>
        <dbReference type="EMBL" id="RFU32602.1"/>
    </source>
</evidence>
<dbReference type="EMBL" id="NCSJ02000051">
    <property type="protein sequence ID" value="RFU32602.1"/>
    <property type="molecule type" value="Genomic_DNA"/>
</dbReference>
<evidence type="ECO:0000256" key="3">
    <source>
        <dbReference type="ARBA" id="ARBA00022692"/>
    </source>
</evidence>
<dbReference type="GO" id="GO:0005802">
    <property type="term" value="C:trans-Golgi network"/>
    <property type="evidence" value="ECO:0007669"/>
    <property type="project" value="TreeGrafter"/>
</dbReference>
<feature type="transmembrane region" description="Helical" evidence="6">
    <location>
        <begin position="195"/>
        <end position="215"/>
    </location>
</feature>
<evidence type="ECO:0000256" key="2">
    <source>
        <dbReference type="ARBA" id="ARBA00010596"/>
    </source>
</evidence>
<proteinExistence type="inferred from homology"/>
<evidence type="ECO:0000256" key="6">
    <source>
        <dbReference type="RuleBase" id="RU361264"/>
    </source>
</evidence>
<feature type="non-terminal residue" evidence="8">
    <location>
        <position position="250"/>
    </location>
</feature>
<dbReference type="STRING" id="5539.A0A3E2HHF9"/>
<keyword evidence="9" id="KW-1185">Reference proteome</keyword>
<dbReference type="OrthoDB" id="440385at2759"/>
<reference evidence="8 9" key="1">
    <citation type="submission" date="2018-05" db="EMBL/GenBank/DDBJ databases">
        <title>Draft genome sequence of Scytalidium lignicola DSM 105466, a ubiquitous saprotrophic fungus.</title>
        <authorList>
            <person name="Buettner E."/>
            <person name="Gebauer A.M."/>
            <person name="Hofrichter M."/>
            <person name="Liers C."/>
            <person name="Kellner H."/>
        </authorList>
    </citation>
    <scope>NUCLEOTIDE SEQUENCE [LARGE SCALE GENOMIC DNA]</scope>
    <source>
        <strain evidence="8 9">DSM 105466</strain>
    </source>
</reference>
<dbReference type="Proteomes" id="UP000258309">
    <property type="component" value="Unassembled WGS sequence"/>
</dbReference>
<evidence type="ECO:0000259" key="7">
    <source>
        <dbReference type="Pfam" id="PF04893"/>
    </source>
</evidence>
<evidence type="ECO:0000256" key="4">
    <source>
        <dbReference type="ARBA" id="ARBA00022989"/>
    </source>
</evidence>
<feature type="transmembrane region" description="Helical" evidence="6">
    <location>
        <begin position="128"/>
        <end position="148"/>
    </location>
</feature>
<dbReference type="GO" id="GO:0048280">
    <property type="term" value="P:vesicle fusion with Golgi apparatus"/>
    <property type="evidence" value="ECO:0007669"/>
    <property type="project" value="TreeGrafter"/>
</dbReference>
<sequence>MSQYYNQASASPSAPENLQFYGGGYHTTPSQIGQPGYNTAAYREHGSLQTGWFAAFSAGGYENEPPLLEELDINLGHILAKTAAVLNPLSRIEQLENVMNDSDLAGPVLFVVLFGAFLFCSGKGHFGYIYGLGFMGSTALHMILSLMTPNTPSYSGSEPSNTLTFPRSASILGYCLLPLVLTSLVGVAIPLDCTLGYILTGLAICWSTTKSSAIFCAVGKMRNARGLVAYPVALLYAGFGIMSIFNSRGN</sequence>
<keyword evidence="5 6" id="KW-0472">Membrane</keyword>
<feature type="transmembrane region" description="Helical" evidence="6">
    <location>
        <begin position="104"/>
        <end position="122"/>
    </location>
</feature>
<feature type="transmembrane region" description="Helical" evidence="6">
    <location>
        <begin position="227"/>
        <end position="245"/>
    </location>
</feature>
<feature type="domain" description="Yip1" evidence="7">
    <location>
        <begin position="93"/>
        <end position="241"/>
    </location>
</feature>
<comment type="subcellular location">
    <subcellularLocation>
        <location evidence="6">Golgi apparatus membrane</location>
        <topology evidence="6">Multi-pass membrane protein</topology>
    </subcellularLocation>
    <subcellularLocation>
        <location evidence="1">Membrane</location>
        <topology evidence="1">Multi-pass membrane protein</topology>
    </subcellularLocation>
</comment>
<keyword evidence="4 6" id="KW-1133">Transmembrane helix</keyword>
<dbReference type="GO" id="GO:0000139">
    <property type="term" value="C:Golgi membrane"/>
    <property type="evidence" value="ECO:0007669"/>
    <property type="project" value="UniProtKB-SubCell"/>
</dbReference>
<keyword evidence="3 6" id="KW-0812">Transmembrane</keyword>
<dbReference type="Pfam" id="PF04893">
    <property type="entry name" value="Yip1"/>
    <property type="match status" value="1"/>
</dbReference>
<dbReference type="OMA" id="PFQANYG"/>
<evidence type="ECO:0000256" key="1">
    <source>
        <dbReference type="ARBA" id="ARBA00004141"/>
    </source>
</evidence>
<organism evidence="8 9">
    <name type="scientific">Scytalidium lignicola</name>
    <name type="common">Hyphomycete</name>
    <dbReference type="NCBI Taxonomy" id="5539"/>
    <lineage>
        <taxon>Eukaryota</taxon>
        <taxon>Fungi</taxon>
        <taxon>Dikarya</taxon>
        <taxon>Ascomycota</taxon>
        <taxon>Pezizomycotina</taxon>
        <taxon>Leotiomycetes</taxon>
        <taxon>Leotiomycetes incertae sedis</taxon>
        <taxon>Scytalidium</taxon>
    </lineage>
</organism>
<comment type="caution">
    <text evidence="8">The sequence shown here is derived from an EMBL/GenBank/DDBJ whole genome shotgun (WGS) entry which is preliminary data.</text>
</comment>
<comment type="caution">
    <text evidence="6">Lacks conserved residue(s) required for the propagation of feature annotation.</text>
</comment>
<dbReference type="InterPro" id="IPR006977">
    <property type="entry name" value="Yip1_dom"/>
</dbReference>
<accession>A0A3E2HHF9</accession>
<evidence type="ECO:0000256" key="5">
    <source>
        <dbReference type="ARBA" id="ARBA00023136"/>
    </source>
</evidence>
<evidence type="ECO:0000313" key="9">
    <source>
        <dbReference type="Proteomes" id="UP000258309"/>
    </source>
</evidence>
<name>A0A3E2HHF9_SCYLI</name>